<dbReference type="OrthoDB" id="1748960at2759"/>
<reference evidence="2" key="1">
    <citation type="submission" date="2022-11" db="EMBL/GenBank/DDBJ databases">
        <authorList>
            <person name="Hyden B.L."/>
            <person name="Feng K."/>
            <person name="Yates T."/>
            <person name="Jawdy S."/>
            <person name="Smart L.B."/>
            <person name="Muchero W."/>
        </authorList>
    </citation>
    <scope>NUCLEOTIDE SEQUENCE</scope>
    <source>
        <tissue evidence="2">Shoot tip</tissue>
    </source>
</reference>
<gene>
    <name evidence="2" type="ORF">OIU85_030143</name>
</gene>
<dbReference type="Proteomes" id="UP001151529">
    <property type="component" value="Chromosome 3"/>
</dbReference>
<keyword evidence="3" id="KW-1185">Reference proteome</keyword>
<dbReference type="PANTHER" id="PTHR33116">
    <property type="entry name" value="REVERSE TRANSCRIPTASE ZINC-BINDING DOMAIN-CONTAINING PROTEIN-RELATED-RELATED"/>
    <property type="match status" value="1"/>
</dbReference>
<dbReference type="AlphaFoldDB" id="A0A9Q0T8E5"/>
<dbReference type="EMBL" id="JAPFFL010000009">
    <property type="protein sequence ID" value="KAJ6704300.1"/>
    <property type="molecule type" value="Genomic_DNA"/>
</dbReference>
<proteinExistence type="predicted"/>
<evidence type="ECO:0000259" key="1">
    <source>
        <dbReference type="Pfam" id="PF13966"/>
    </source>
</evidence>
<sequence>MAPPPPCGTTTGCPTVSTIINGDCWSFPNSHNLLTSLWTSIASTPNSRIPDRHVWGGHPSGKFTISSTWEKLRKKNPVNPNSSLIWYPGHIPRHAFILWLAARGRLHTLDRLQRIGITSTTNCILCNSHPETHEHLFFQCSYSKAVWEATQEHARIKWPAMSWSRLLRWASTTFKGKKNLQGHIARTLLSTTVYSLWIERNKRTFREGFRSNQHLTKEIIQCVRLHLTSDTPRTMLDNYTRLHWNVPT</sequence>
<accession>A0A9Q0T8E5</accession>
<protein>
    <recommendedName>
        <fullName evidence="1">Reverse transcriptase zinc-binding domain-containing protein</fullName>
    </recommendedName>
</protein>
<comment type="caution">
    <text evidence="2">The sequence shown here is derived from an EMBL/GenBank/DDBJ whole genome shotgun (WGS) entry which is preliminary data.</text>
</comment>
<feature type="domain" description="Reverse transcriptase zinc-binding" evidence="1">
    <location>
        <begin position="63"/>
        <end position="147"/>
    </location>
</feature>
<dbReference type="InterPro" id="IPR026960">
    <property type="entry name" value="RVT-Znf"/>
</dbReference>
<dbReference type="PANTHER" id="PTHR33116:SF84">
    <property type="entry name" value="RNA-DIRECTED DNA POLYMERASE"/>
    <property type="match status" value="1"/>
</dbReference>
<reference evidence="2" key="2">
    <citation type="journal article" date="2023" name="Int. J. Mol. Sci.">
        <title>De Novo Assembly and Annotation of 11 Diverse Shrub Willow (Salix) Genomes Reveals Novel Gene Organization in Sex-Linked Regions.</title>
        <authorList>
            <person name="Hyden B."/>
            <person name="Feng K."/>
            <person name="Yates T.B."/>
            <person name="Jawdy S."/>
            <person name="Cereghino C."/>
            <person name="Smart L.B."/>
            <person name="Muchero W."/>
        </authorList>
    </citation>
    <scope>NUCLEOTIDE SEQUENCE [LARGE SCALE GENOMIC DNA]</scope>
    <source>
        <tissue evidence="2">Shoot tip</tissue>
    </source>
</reference>
<name>A0A9Q0T8E5_SALVM</name>
<organism evidence="2 3">
    <name type="scientific">Salix viminalis</name>
    <name type="common">Common osier</name>
    <name type="synonym">Basket willow</name>
    <dbReference type="NCBI Taxonomy" id="40686"/>
    <lineage>
        <taxon>Eukaryota</taxon>
        <taxon>Viridiplantae</taxon>
        <taxon>Streptophyta</taxon>
        <taxon>Embryophyta</taxon>
        <taxon>Tracheophyta</taxon>
        <taxon>Spermatophyta</taxon>
        <taxon>Magnoliopsida</taxon>
        <taxon>eudicotyledons</taxon>
        <taxon>Gunneridae</taxon>
        <taxon>Pentapetalae</taxon>
        <taxon>rosids</taxon>
        <taxon>fabids</taxon>
        <taxon>Malpighiales</taxon>
        <taxon>Salicaceae</taxon>
        <taxon>Saliceae</taxon>
        <taxon>Salix</taxon>
    </lineage>
</organism>
<evidence type="ECO:0000313" key="3">
    <source>
        <dbReference type="Proteomes" id="UP001151529"/>
    </source>
</evidence>
<dbReference type="Pfam" id="PF13966">
    <property type="entry name" value="zf-RVT"/>
    <property type="match status" value="1"/>
</dbReference>
<evidence type="ECO:0000313" key="2">
    <source>
        <dbReference type="EMBL" id="KAJ6704300.1"/>
    </source>
</evidence>